<evidence type="ECO:0000256" key="4">
    <source>
        <dbReference type="ARBA" id="ARBA00023136"/>
    </source>
</evidence>
<keyword evidence="3 5" id="KW-1133">Transmembrane helix</keyword>
<dbReference type="Gene3D" id="1.20.1070.10">
    <property type="entry name" value="Rhodopsin 7-helix transmembrane proteins"/>
    <property type="match status" value="1"/>
</dbReference>
<evidence type="ECO:0000313" key="8">
    <source>
        <dbReference type="WBParaSite" id="ACRNAN_scaffold5078.g18120.t1"/>
    </source>
</evidence>
<evidence type="ECO:0000256" key="1">
    <source>
        <dbReference type="ARBA" id="ARBA00004370"/>
    </source>
</evidence>
<keyword evidence="2 5" id="KW-0812">Transmembrane</keyword>
<organism evidence="7 8">
    <name type="scientific">Acrobeloides nanus</name>
    <dbReference type="NCBI Taxonomy" id="290746"/>
    <lineage>
        <taxon>Eukaryota</taxon>
        <taxon>Metazoa</taxon>
        <taxon>Ecdysozoa</taxon>
        <taxon>Nematoda</taxon>
        <taxon>Chromadorea</taxon>
        <taxon>Rhabditida</taxon>
        <taxon>Tylenchina</taxon>
        <taxon>Cephalobomorpha</taxon>
        <taxon>Cephaloboidea</taxon>
        <taxon>Cephalobidae</taxon>
        <taxon>Acrobeloides</taxon>
    </lineage>
</organism>
<dbReference type="GO" id="GO:0008528">
    <property type="term" value="F:G protein-coupled peptide receptor activity"/>
    <property type="evidence" value="ECO:0007669"/>
    <property type="project" value="InterPro"/>
</dbReference>
<evidence type="ECO:0000256" key="5">
    <source>
        <dbReference type="SAM" id="Phobius"/>
    </source>
</evidence>
<evidence type="ECO:0000259" key="6">
    <source>
        <dbReference type="PROSITE" id="PS50262"/>
    </source>
</evidence>
<accession>A0A914E183</accession>
<feature type="transmembrane region" description="Helical" evidence="5">
    <location>
        <begin position="267"/>
        <end position="288"/>
    </location>
</feature>
<feature type="domain" description="G-protein coupled receptors family 1 profile" evidence="6">
    <location>
        <begin position="49"/>
        <end position="324"/>
    </location>
</feature>
<dbReference type="Proteomes" id="UP000887540">
    <property type="component" value="Unplaced"/>
</dbReference>
<dbReference type="PANTHER" id="PTHR46273:SF9">
    <property type="entry name" value="G-PROTEIN COUPLED RECEPTORS FAMILY 1 PROFILE DOMAIN-CONTAINING PROTEIN"/>
    <property type="match status" value="1"/>
</dbReference>
<evidence type="ECO:0000313" key="7">
    <source>
        <dbReference type="Proteomes" id="UP000887540"/>
    </source>
</evidence>
<feature type="transmembrane region" description="Helical" evidence="5">
    <location>
        <begin position="216"/>
        <end position="235"/>
    </location>
</feature>
<dbReference type="PANTHER" id="PTHR46273">
    <property type="entry name" value="MYOSUPPRESSIN RECEPTOR 1, ISOFORM B-RELATED"/>
    <property type="match status" value="1"/>
</dbReference>
<dbReference type="InterPro" id="IPR053219">
    <property type="entry name" value="GPCR_Dmsr-1"/>
</dbReference>
<sequence>MRCTHDFELFDLNNNATVAFLESIFKVSEVYGNFHKYIALILCMFGSLANAVHIFVLTRPIMRKSNVNQLLSFIAICDICTMLSYMIYIIRFRLLIDMENPPLGHALIWVIFIILHVVISISMHTIALYLWVATAYIRYKSIKKLEFNVQRRNVPMWIFGGTVFIVMIFCIPTLLVHDVTKVTTESGDLLYNIDVSEASKGQTCFIFKLNLWLTGILFKVIPCVLLIIFTLALFIELKDNQQRRKLFISKNSLTLHRVSAKTDRTTLMLVILLGVFLCTELPQGALSILNGLYPNDIHQFIYTSFGEILDILSLINCNACFVIYPIMSSVYRRTMRGLMQSSQKEVKLIVENTRFRINSYYSLSKNDDVYL</sequence>
<feature type="transmembrane region" description="Helical" evidence="5">
    <location>
        <begin position="308"/>
        <end position="327"/>
    </location>
</feature>
<dbReference type="CDD" id="cd14978">
    <property type="entry name" value="7tmA_FMRFamide_R-like"/>
    <property type="match status" value="1"/>
</dbReference>
<feature type="transmembrane region" description="Helical" evidence="5">
    <location>
        <begin position="106"/>
        <end position="133"/>
    </location>
</feature>
<keyword evidence="4 5" id="KW-0472">Membrane</keyword>
<dbReference type="WBParaSite" id="ACRNAN_scaffold5078.g18120.t1">
    <property type="protein sequence ID" value="ACRNAN_scaffold5078.g18120.t1"/>
    <property type="gene ID" value="ACRNAN_scaffold5078.g18120"/>
</dbReference>
<evidence type="ECO:0000256" key="3">
    <source>
        <dbReference type="ARBA" id="ARBA00022989"/>
    </source>
</evidence>
<dbReference type="PROSITE" id="PS50262">
    <property type="entry name" value="G_PROTEIN_RECEP_F1_2"/>
    <property type="match status" value="1"/>
</dbReference>
<keyword evidence="7" id="KW-1185">Reference proteome</keyword>
<proteinExistence type="predicted"/>
<dbReference type="InterPro" id="IPR019427">
    <property type="entry name" value="7TM_GPCR_serpentine_rcpt_Srw"/>
</dbReference>
<feature type="transmembrane region" description="Helical" evidence="5">
    <location>
        <begin position="154"/>
        <end position="175"/>
    </location>
</feature>
<name>A0A914E183_9BILA</name>
<protein>
    <submittedName>
        <fullName evidence="8">G-protein coupled receptors family 1 profile domain-containing protein</fullName>
    </submittedName>
</protein>
<feature type="transmembrane region" description="Helical" evidence="5">
    <location>
        <begin position="37"/>
        <end position="58"/>
    </location>
</feature>
<dbReference type="GO" id="GO:0005886">
    <property type="term" value="C:plasma membrane"/>
    <property type="evidence" value="ECO:0007669"/>
    <property type="project" value="TreeGrafter"/>
</dbReference>
<evidence type="ECO:0000256" key="2">
    <source>
        <dbReference type="ARBA" id="ARBA00022692"/>
    </source>
</evidence>
<reference evidence="8" key="1">
    <citation type="submission" date="2022-11" db="UniProtKB">
        <authorList>
            <consortium name="WormBaseParasite"/>
        </authorList>
    </citation>
    <scope>IDENTIFICATION</scope>
</reference>
<dbReference type="InterPro" id="IPR017452">
    <property type="entry name" value="GPCR_Rhodpsn_7TM"/>
</dbReference>
<comment type="subcellular location">
    <subcellularLocation>
        <location evidence="1">Membrane</location>
    </subcellularLocation>
</comment>
<dbReference type="Pfam" id="PF10324">
    <property type="entry name" value="7TM_GPCR_Srw"/>
    <property type="match status" value="1"/>
</dbReference>
<feature type="transmembrane region" description="Helical" evidence="5">
    <location>
        <begin position="70"/>
        <end position="94"/>
    </location>
</feature>
<dbReference type="SUPFAM" id="SSF81321">
    <property type="entry name" value="Family A G protein-coupled receptor-like"/>
    <property type="match status" value="1"/>
</dbReference>
<dbReference type="AlphaFoldDB" id="A0A914E183"/>